<gene>
    <name evidence="1" type="ORF">SAMN06296036_13158</name>
</gene>
<dbReference type="Proteomes" id="UP000192907">
    <property type="component" value="Unassembled WGS sequence"/>
</dbReference>
<keyword evidence="2" id="KW-1185">Reference proteome</keyword>
<evidence type="ECO:0008006" key="3">
    <source>
        <dbReference type="Google" id="ProtNLM"/>
    </source>
</evidence>
<sequence length="95" mass="10857">MSTVPSSHSDLQPCPFAESLRSPFQVDRDILKAVVSAQSNLMRRTIAERFFLKQESIAFIAEGLKLSPQQVTDHLRRFQLLLSKALLRFLQDNRA</sequence>
<dbReference type="AlphaFoldDB" id="A0A1Y6CN33"/>
<dbReference type="RefSeq" id="WP_132325078.1">
    <property type="nucleotide sequence ID" value="NZ_FWZT01000031.1"/>
</dbReference>
<evidence type="ECO:0000313" key="1">
    <source>
        <dbReference type="EMBL" id="SMF77533.1"/>
    </source>
</evidence>
<proteinExistence type="predicted"/>
<name>A0A1Y6CN33_9BACT</name>
<reference evidence="2" key="1">
    <citation type="submission" date="2017-04" db="EMBL/GenBank/DDBJ databases">
        <authorList>
            <person name="Varghese N."/>
            <person name="Submissions S."/>
        </authorList>
    </citation>
    <scope>NUCLEOTIDE SEQUENCE [LARGE SCALE GENOMIC DNA]</scope>
    <source>
        <strain evidence="2">RKEM611</strain>
    </source>
</reference>
<dbReference type="EMBL" id="FWZT01000031">
    <property type="protein sequence ID" value="SMF77533.1"/>
    <property type="molecule type" value="Genomic_DNA"/>
</dbReference>
<accession>A0A1Y6CN33</accession>
<protein>
    <recommendedName>
        <fullName evidence="3">Sigma-70, region 4</fullName>
    </recommendedName>
</protein>
<organism evidence="1 2">
    <name type="scientific">Pseudobacteriovorax antillogorgiicola</name>
    <dbReference type="NCBI Taxonomy" id="1513793"/>
    <lineage>
        <taxon>Bacteria</taxon>
        <taxon>Pseudomonadati</taxon>
        <taxon>Bdellovibrionota</taxon>
        <taxon>Oligoflexia</taxon>
        <taxon>Oligoflexales</taxon>
        <taxon>Pseudobacteriovoracaceae</taxon>
        <taxon>Pseudobacteriovorax</taxon>
    </lineage>
</organism>
<evidence type="ECO:0000313" key="2">
    <source>
        <dbReference type="Proteomes" id="UP000192907"/>
    </source>
</evidence>